<evidence type="ECO:0000313" key="21">
    <source>
        <dbReference type="Proteomes" id="UP000009022"/>
    </source>
</evidence>
<organism evidence="20 21">
    <name type="scientific">Trichoplax adhaerens</name>
    <name type="common">Trichoplax reptans</name>
    <dbReference type="NCBI Taxonomy" id="10228"/>
    <lineage>
        <taxon>Eukaryota</taxon>
        <taxon>Metazoa</taxon>
        <taxon>Placozoa</taxon>
        <taxon>Uniplacotomia</taxon>
        <taxon>Trichoplacea</taxon>
        <taxon>Trichoplacidae</taxon>
        <taxon>Trichoplax</taxon>
    </lineage>
</organism>
<dbReference type="SUPFAM" id="SSF56112">
    <property type="entry name" value="Protein kinase-like (PK-like)"/>
    <property type="match status" value="1"/>
</dbReference>
<keyword evidence="21" id="KW-1185">Reference proteome</keyword>
<name>B3RNX8_TRIAD</name>
<dbReference type="GO" id="GO:0046872">
    <property type="term" value="F:metal ion binding"/>
    <property type="evidence" value="ECO:0007669"/>
    <property type="project" value="UniProtKB-KW"/>
</dbReference>
<dbReference type="FunFam" id="1.10.510.10:FF:001622">
    <property type="entry name" value="Serine/threonine-protein kinase PINK1, mitochondrial"/>
    <property type="match status" value="1"/>
</dbReference>
<evidence type="ECO:0000256" key="11">
    <source>
        <dbReference type="ARBA" id="ARBA00022787"/>
    </source>
</evidence>
<dbReference type="Gene3D" id="1.10.510.10">
    <property type="entry name" value="Transferase(Phosphotransferase) domain 1"/>
    <property type="match status" value="1"/>
</dbReference>
<dbReference type="GO" id="GO:0005739">
    <property type="term" value="C:mitochondrion"/>
    <property type="evidence" value="ECO:0000318"/>
    <property type="project" value="GO_Central"/>
</dbReference>
<keyword evidence="14" id="KW-0460">Magnesium</keyword>
<dbReference type="GO" id="GO:0005741">
    <property type="term" value="C:mitochondrial outer membrane"/>
    <property type="evidence" value="ECO:0007669"/>
    <property type="project" value="UniProtKB-SubCell"/>
</dbReference>
<evidence type="ECO:0000256" key="1">
    <source>
        <dbReference type="ARBA" id="ARBA00001946"/>
    </source>
</evidence>
<keyword evidence="10" id="KW-0418">Kinase</keyword>
<evidence type="ECO:0000256" key="13">
    <source>
        <dbReference type="ARBA" id="ARBA00022840"/>
    </source>
</evidence>
<dbReference type="InterPro" id="IPR000719">
    <property type="entry name" value="Prot_kinase_dom"/>
</dbReference>
<evidence type="ECO:0000256" key="4">
    <source>
        <dbReference type="ARBA" id="ARBA00004572"/>
    </source>
</evidence>
<comment type="catalytic activity">
    <reaction evidence="17">
        <text>L-threonyl-[protein] + ATP = O-phospho-L-threonyl-[protein] + ADP + H(+)</text>
        <dbReference type="Rhea" id="RHEA:46608"/>
        <dbReference type="Rhea" id="RHEA-COMP:11060"/>
        <dbReference type="Rhea" id="RHEA-COMP:11605"/>
        <dbReference type="ChEBI" id="CHEBI:15378"/>
        <dbReference type="ChEBI" id="CHEBI:30013"/>
        <dbReference type="ChEBI" id="CHEBI:30616"/>
        <dbReference type="ChEBI" id="CHEBI:61977"/>
        <dbReference type="ChEBI" id="CHEBI:456216"/>
        <dbReference type="EC" id="2.7.11.1"/>
    </reaction>
</comment>
<dbReference type="EMBL" id="DS985242">
    <property type="protein sequence ID" value="EDV27536.1"/>
    <property type="molecule type" value="Genomic_DNA"/>
</dbReference>
<dbReference type="PhylomeDB" id="B3RNX8"/>
<keyword evidence="8" id="KW-0479">Metal-binding</keyword>
<dbReference type="KEGG" id="tad:TRIADDRAFT_53330"/>
<dbReference type="eggNOG" id="KOG4158">
    <property type="taxonomic scope" value="Eukaryota"/>
</dbReference>
<dbReference type="AlphaFoldDB" id="B3RNX8"/>
<evidence type="ECO:0000256" key="5">
    <source>
        <dbReference type="ARBA" id="ARBA00012513"/>
    </source>
</evidence>
<evidence type="ECO:0000256" key="8">
    <source>
        <dbReference type="ARBA" id="ARBA00022723"/>
    </source>
</evidence>
<keyword evidence="16" id="KW-0496">Mitochondrion</keyword>
<keyword evidence="6" id="KW-0723">Serine/threonine-protein kinase</keyword>
<evidence type="ECO:0000256" key="17">
    <source>
        <dbReference type="ARBA" id="ARBA00047899"/>
    </source>
</evidence>
<dbReference type="GeneID" id="6751143"/>
<dbReference type="PANTHER" id="PTHR22972:SF7">
    <property type="entry name" value="SERINE_THREONINE-PROTEIN KINASE PINK1, MITOCHONDRIAL"/>
    <property type="match status" value="1"/>
</dbReference>
<dbReference type="PANTHER" id="PTHR22972">
    <property type="entry name" value="SERINE/THREONINE PROTEIN KINASE"/>
    <property type="match status" value="1"/>
</dbReference>
<evidence type="ECO:0000313" key="20">
    <source>
        <dbReference type="EMBL" id="EDV27536.1"/>
    </source>
</evidence>
<feature type="domain" description="Protein kinase" evidence="19">
    <location>
        <begin position="167"/>
        <end position="480"/>
    </location>
</feature>
<comment type="subcellular location">
    <subcellularLocation>
        <location evidence="3">Cytoplasm</location>
        <location evidence="3">Cytosol</location>
    </subcellularLocation>
    <subcellularLocation>
        <location evidence="2">Mitochondrion inner membrane</location>
        <topology evidence="2">Single-pass membrane protein</topology>
    </subcellularLocation>
    <subcellularLocation>
        <location evidence="4">Mitochondrion outer membrane</location>
        <topology evidence="4">Single-pass membrane protein</topology>
    </subcellularLocation>
</comment>
<dbReference type="PROSITE" id="PS00108">
    <property type="entry name" value="PROTEIN_KINASE_ST"/>
    <property type="match status" value="1"/>
</dbReference>
<dbReference type="GO" id="GO:0005743">
    <property type="term" value="C:mitochondrial inner membrane"/>
    <property type="evidence" value="ECO:0007669"/>
    <property type="project" value="UniProtKB-SubCell"/>
</dbReference>
<dbReference type="GO" id="GO:0005524">
    <property type="term" value="F:ATP binding"/>
    <property type="evidence" value="ECO:0007669"/>
    <property type="project" value="UniProtKB-KW"/>
</dbReference>
<dbReference type="GO" id="GO:0005829">
    <property type="term" value="C:cytosol"/>
    <property type="evidence" value="ECO:0007669"/>
    <property type="project" value="UniProtKB-SubCell"/>
</dbReference>
<dbReference type="Pfam" id="PF00069">
    <property type="entry name" value="Pkinase"/>
    <property type="match status" value="1"/>
</dbReference>
<reference evidence="20 21" key="1">
    <citation type="journal article" date="2008" name="Nature">
        <title>The Trichoplax genome and the nature of placozoans.</title>
        <authorList>
            <person name="Srivastava M."/>
            <person name="Begovic E."/>
            <person name="Chapman J."/>
            <person name="Putnam N.H."/>
            <person name="Hellsten U."/>
            <person name="Kawashima T."/>
            <person name="Kuo A."/>
            <person name="Mitros T."/>
            <person name="Salamov A."/>
            <person name="Carpenter M.L."/>
            <person name="Signorovitch A.Y."/>
            <person name="Moreno M.A."/>
            <person name="Kamm K."/>
            <person name="Grimwood J."/>
            <person name="Schmutz J."/>
            <person name="Shapiro H."/>
            <person name="Grigoriev I.V."/>
            <person name="Buss L.W."/>
            <person name="Schierwater B."/>
            <person name="Dellaporta S.L."/>
            <person name="Rokhsar D.S."/>
        </authorList>
    </citation>
    <scope>NUCLEOTIDE SEQUENCE [LARGE SCALE GENOMIC DNA]</scope>
    <source>
        <strain evidence="20 21">Grell-BS-1999</strain>
    </source>
</reference>
<dbReference type="InParanoid" id="B3RNX8"/>
<evidence type="ECO:0000256" key="6">
    <source>
        <dbReference type="ARBA" id="ARBA00022527"/>
    </source>
</evidence>
<dbReference type="InterPro" id="IPR051511">
    <property type="entry name" value="MitoQC_Scaffold_Kinases"/>
</dbReference>
<comment type="cofactor">
    <cofactor evidence="1">
        <name>Mg(2+)</name>
        <dbReference type="ChEBI" id="CHEBI:18420"/>
    </cofactor>
</comment>
<dbReference type="GO" id="GO:0042981">
    <property type="term" value="P:regulation of apoptotic process"/>
    <property type="evidence" value="ECO:0000318"/>
    <property type="project" value="GO_Central"/>
</dbReference>
<gene>
    <name evidence="20" type="ORF">TRIADDRAFT_53330</name>
</gene>
<keyword evidence="7" id="KW-0808">Transferase</keyword>
<keyword evidence="13" id="KW-0067">ATP-binding</keyword>
<dbReference type="EC" id="2.7.11.1" evidence="5"/>
<evidence type="ECO:0000256" key="10">
    <source>
        <dbReference type="ARBA" id="ARBA00022777"/>
    </source>
</evidence>
<dbReference type="Proteomes" id="UP000009022">
    <property type="component" value="Unassembled WGS sequence"/>
</dbReference>
<keyword evidence="11" id="KW-1000">Mitochondrion outer membrane</keyword>
<evidence type="ECO:0000256" key="3">
    <source>
        <dbReference type="ARBA" id="ARBA00004514"/>
    </source>
</evidence>
<keyword evidence="15" id="KW-0809">Transit peptide</keyword>
<evidence type="ECO:0000256" key="2">
    <source>
        <dbReference type="ARBA" id="ARBA00004434"/>
    </source>
</evidence>
<dbReference type="PROSITE" id="PS50011">
    <property type="entry name" value="PROTEIN_KINASE_DOM"/>
    <property type="match status" value="1"/>
</dbReference>
<evidence type="ECO:0000256" key="16">
    <source>
        <dbReference type="ARBA" id="ARBA00023128"/>
    </source>
</evidence>
<evidence type="ECO:0000256" key="15">
    <source>
        <dbReference type="ARBA" id="ARBA00022946"/>
    </source>
</evidence>
<dbReference type="OrthoDB" id="1405469at2759"/>
<keyword evidence="12" id="KW-0999">Mitochondrion inner membrane</keyword>
<evidence type="ECO:0000256" key="14">
    <source>
        <dbReference type="ARBA" id="ARBA00022842"/>
    </source>
</evidence>
<evidence type="ECO:0000256" key="9">
    <source>
        <dbReference type="ARBA" id="ARBA00022741"/>
    </source>
</evidence>
<evidence type="ECO:0000256" key="7">
    <source>
        <dbReference type="ARBA" id="ARBA00022679"/>
    </source>
</evidence>
<dbReference type="RefSeq" id="XP_002109370.1">
    <property type="nucleotide sequence ID" value="XM_002109334.1"/>
</dbReference>
<dbReference type="InterPro" id="IPR008271">
    <property type="entry name" value="Ser/Thr_kinase_AS"/>
</dbReference>
<evidence type="ECO:0000259" key="19">
    <source>
        <dbReference type="PROSITE" id="PS50011"/>
    </source>
</evidence>
<dbReference type="FunCoup" id="B3RNX8">
    <property type="interactions" value="361"/>
</dbReference>
<protein>
    <recommendedName>
        <fullName evidence="5">non-specific serine/threonine protein kinase</fullName>
        <ecNumber evidence="5">2.7.11.1</ecNumber>
    </recommendedName>
</protein>
<dbReference type="GO" id="GO:0004674">
    <property type="term" value="F:protein serine/threonine kinase activity"/>
    <property type="evidence" value="ECO:0000318"/>
    <property type="project" value="GO_Central"/>
</dbReference>
<dbReference type="HOGENOM" id="CLU_488655_0_0_1"/>
<evidence type="ECO:0000256" key="18">
    <source>
        <dbReference type="ARBA" id="ARBA00048679"/>
    </source>
</evidence>
<proteinExistence type="predicted"/>
<dbReference type="InterPro" id="IPR011009">
    <property type="entry name" value="Kinase-like_dom_sf"/>
</dbReference>
<keyword evidence="12" id="KW-0472">Membrane</keyword>
<evidence type="ECO:0000256" key="12">
    <source>
        <dbReference type="ARBA" id="ARBA00022792"/>
    </source>
</evidence>
<dbReference type="GO" id="GO:0000422">
    <property type="term" value="P:autophagy of mitochondrion"/>
    <property type="evidence" value="ECO:0000318"/>
    <property type="project" value="GO_Central"/>
</dbReference>
<accession>B3RNX8</accession>
<dbReference type="SMART" id="SM00220">
    <property type="entry name" value="S_TKc"/>
    <property type="match status" value="1"/>
</dbReference>
<dbReference type="STRING" id="10228.B3RNX8"/>
<comment type="catalytic activity">
    <reaction evidence="18">
        <text>L-seryl-[protein] + ATP = O-phospho-L-seryl-[protein] + ADP + H(+)</text>
        <dbReference type="Rhea" id="RHEA:17989"/>
        <dbReference type="Rhea" id="RHEA-COMP:9863"/>
        <dbReference type="Rhea" id="RHEA-COMP:11604"/>
        <dbReference type="ChEBI" id="CHEBI:15378"/>
        <dbReference type="ChEBI" id="CHEBI:29999"/>
        <dbReference type="ChEBI" id="CHEBI:30616"/>
        <dbReference type="ChEBI" id="CHEBI:83421"/>
        <dbReference type="ChEBI" id="CHEBI:456216"/>
        <dbReference type="EC" id="2.7.11.1"/>
    </reaction>
</comment>
<sequence>MALILRRIFNNLSKFLPQFEPGFERGAKQVFTENINNATLTTRIVSKDNQIVVKNSNYSKLENGSVSRLRIVARGLIGKSYISNNLHLIKKIASATRLVFTRRFPLSTPIFALLGFTVAGPRYNEQQMEQQKLVVSLQSLLKICHNKLEKDNAASEISCSCDTTNSYKVGPRLGSRSCCSAVYATKCSCGKEYAMKMMFNYGNSKDDFIRKNFLREYCLLSPLPVTRVDEMESSKNSQSRILVHPNIIRLDKVIIDEIQYCDDAMHEYPDALPPSPLNPSGLGRHRTMFLFMKKYDMTLREYVHSKGIIPNDEATMLLLQLLQGVDYLNKNYIAHRDLKSDNILIEEVDPYPLLAITDFGECLDDAALKLVVPYISNCIDRGGNSSLMAPEIKNAEPGHNSVLDYRRSDVWAIGCLAFEIFGQENPFLNTFDSSSYQEYELPELPSRVPLIVRKIVRNLLRKDSSNRLPASLAIAALSFWRWGPINWRALMMYETGLSNLNEEDIQRWLSETAFQLSIQIMQCQAHGHKLTPELQAKYHFLVSTSAADIKLAVESLYC</sequence>
<dbReference type="CTD" id="6751143"/>
<dbReference type="GO" id="GO:0090141">
    <property type="term" value="P:positive regulation of mitochondrial fission"/>
    <property type="evidence" value="ECO:0000318"/>
    <property type="project" value="GO_Central"/>
</dbReference>
<keyword evidence="9" id="KW-0547">Nucleotide-binding</keyword>